<dbReference type="InterPro" id="IPR029039">
    <property type="entry name" value="Flavoprotein-like_sf"/>
</dbReference>
<name>A0ABT0RRE4_9SPHN</name>
<organism evidence="4 5">
    <name type="scientific">Sphingomonas caseinilyticus</name>
    <dbReference type="NCBI Taxonomy" id="2908205"/>
    <lineage>
        <taxon>Bacteria</taxon>
        <taxon>Pseudomonadati</taxon>
        <taxon>Pseudomonadota</taxon>
        <taxon>Alphaproteobacteria</taxon>
        <taxon>Sphingomonadales</taxon>
        <taxon>Sphingomonadaceae</taxon>
        <taxon>Sphingomonas</taxon>
    </lineage>
</organism>
<proteinExistence type="inferred from homology"/>
<evidence type="ECO:0000313" key="4">
    <source>
        <dbReference type="EMBL" id="MCL6697577.1"/>
    </source>
</evidence>
<keyword evidence="5" id="KW-1185">Reference proteome</keyword>
<evidence type="ECO:0000313" key="5">
    <source>
        <dbReference type="Proteomes" id="UP001203410"/>
    </source>
</evidence>
<dbReference type="Proteomes" id="UP001203410">
    <property type="component" value="Unassembled WGS sequence"/>
</dbReference>
<dbReference type="Gene3D" id="3.40.50.360">
    <property type="match status" value="1"/>
</dbReference>
<comment type="caution">
    <text evidence="4">The sequence shown here is derived from an EMBL/GenBank/DDBJ whole genome shotgun (WGS) entry which is preliminary data.</text>
</comment>
<dbReference type="EMBL" id="JAMGBA010000001">
    <property type="protein sequence ID" value="MCL6697577.1"/>
    <property type="molecule type" value="Genomic_DNA"/>
</dbReference>
<dbReference type="SUPFAM" id="SSF52218">
    <property type="entry name" value="Flavoproteins"/>
    <property type="match status" value="1"/>
</dbReference>
<protein>
    <submittedName>
        <fullName evidence="4">NAD(P)H-dependent oxidoreductase</fullName>
    </submittedName>
</protein>
<accession>A0ABT0RRE4</accession>
<sequence>MHALIVVSHPNPASLTHAVADRLVSAIRSGGPGHSAEPVDLAAEGFDPRFTANDVAVSLRQAPPEEAILREQARIDRADLLLLVYPIYWWSFPALLKGWIDRVFITGWAYDETQAGVVKKLHHLPIHLIGLGAADLRTYARHGYFGAMRTQIDHGIFDYCGAPVITTELLLSEAGTDAMLERATEIGRSLFERTSKRTAAGARLGGPAEALG</sequence>
<evidence type="ECO:0000259" key="3">
    <source>
        <dbReference type="Pfam" id="PF02525"/>
    </source>
</evidence>
<dbReference type="PANTHER" id="PTHR10204">
    <property type="entry name" value="NAD P H OXIDOREDUCTASE-RELATED"/>
    <property type="match status" value="1"/>
</dbReference>
<dbReference type="InterPro" id="IPR003680">
    <property type="entry name" value="Flavodoxin_fold"/>
</dbReference>
<dbReference type="RefSeq" id="WP_249902939.1">
    <property type="nucleotide sequence ID" value="NZ_JAMGBA010000001.1"/>
</dbReference>
<dbReference type="PANTHER" id="PTHR10204:SF34">
    <property type="entry name" value="NAD(P)H DEHYDROGENASE [QUINONE] 1 ISOFORM 1"/>
    <property type="match status" value="1"/>
</dbReference>
<gene>
    <name evidence="4" type="ORF">LZ496_02095</name>
</gene>
<dbReference type="Pfam" id="PF02525">
    <property type="entry name" value="Flavodoxin_2"/>
    <property type="match status" value="1"/>
</dbReference>
<keyword evidence="2" id="KW-0560">Oxidoreductase</keyword>
<dbReference type="InterPro" id="IPR051545">
    <property type="entry name" value="NAD(P)H_dehydrogenase_qn"/>
</dbReference>
<evidence type="ECO:0000256" key="2">
    <source>
        <dbReference type="ARBA" id="ARBA00023002"/>
    </source>
</evidence>
<feature type="domain" description="Flavodoxin-like fold" evidence="3">
    <location>
        <begin position="1"/>
        <end position="172"/>
    </location>
</feature>
<comment type="similarity">
    <text evidence="1">Belongs to the NAD(P)H dehydrogenase (quinone) family.</text>
</comment>
<reference evidence="4 5" key="1">
    <citation type="submission" date="2022-05" db="EMBL/GenBank/DDBJ databases">
        <authorList>
            <person name="Jo J.-H."/>
            <person name="Im W.-T."/>
        </authorList>
    </citation>
    <scope>NUCLEOTIDE SEQUENCE [LARGE SCALE GENOMIC DNA]</scope>
    <source>
        <strain evidence="4 5">NSE70-1</strain>
    </source>
</reference>
<evidence type="ECO:0000256" key="1">
    <source>
        <dbReference type="ARBA" id="ARBA00006252"/>
    </source>
</evidence>